<dbReference type="Proteomes" id="UP000308760">
    <property type="component" value="Unassembled WGS sequence"/>
</dbReference>
<proteinExistence type="predicted"/>
<keyword evidence="4" id="KW-1185">Reference proteome</keyword>
<dbReference type="EMBL" id="STGY01000066">
    <property type="protein sequence ID" value="THV39508.1"/>
    <property type="molecule type" value="Genomic_DNA"/>
</dbReference>
<evidence type="ECO:0000313" key="4">
    <source>
        <dbReference type="Proteomes" id="UP000308760"/>
    </source>
</evidence>
<feature type="transmembrane region" description="Helical" evidence="2">
    <location>
        <begin position="24"/>
        <end position="51"/>
    </location>
</feature>
<keyword evidence="2" id="KW-0812">Transmembrane</keyword>
<feature type="transmembrane region" description="Helical" evidence="2">
    <location>
        <begin position="63"/>
        <end position="85"/>
    </location>
</feature>
<dbReference type="OrthoDB" id="5184713at2"/>
<evidence type="ECO:0000256" key="2">
    <source>
        <dbReference type="SAM" id="Phobius"/>
    </source>
</evidence>
<sequence>MEPPRPTAPELLLRKPGTVTTAQVLMWLQFALTVCTGTVVGFVGLIVFGILPRLGSHGLDPMFSQVIAPIVTVIIVVAILYAVLANKLGAGRRWAQITTAVLMLLSIVGGAVSFNFGFKLGDSSGVPLETSGVFGSMPWLVMPVITLVCLCTGSANQWFRQGGLDPLRQGPPPTGPGQQYSPYVNG</sequence>
<organism evidence="3 4">
    <name type="scientific">Glycomyces buryatensis</name>
    <dbReference type="NCBI Taxonomy" id="2570927"/>
    <lineage>
        <taxon>Bacteria</taxon>
        <taxon>Bacillati</taxon>
        <taxon>Actinomycetota</taxon>
        <taxon>Actinomycetes</taxon>
        <taxon>Glycomycetales</taxon>
        <taxon>Glycomycetaceae</taxon>
        <taxon>Glycomyces</taxon>
    </lineage>
</organism>
<keyword evidence="2" id="KW-1133">Transmembrane helix</keyword>
<feature type="transmembrane region" description="Helical" evidence="2">
    <location>
        <begin position="97"/>
        <end position="118"/>
    </location>
</feature>
<feature type="transmembrane region" description="Helical" evidence="2">
    <location>
        <begin position="138"/>
        <end position="159"/>
    </location>
</feature>
<evidence type="ECO:0000313" key="3">
    <source>
        <dbReference type="EMBL" id="THV39508.1"/>
    </source>
</evidence>
<accession>A0A4S8Q5S8</accession>
<evidence type="ECO:0000256" key="1">
    <source>
        <dbReference type="SAM" id="MobiDB-lite"/>
    </source>
</evidence>
<name>A0A4S8Q5S8_9ACTN</name>
<reference evidence="3 4" key="2">
    <citation type="submission" date="2019-05" db="EMBL/GenBank/DDBJ databases">
        <title>Glycomyces buryatensis sp. nov.</title>
        <authorList>
            <person name="Nikitina E."/>
        </authorList>
    </citation>
    <scope>NUCLEOTIDE SEQUENCE [LARGE SCALE GENOMIC DNA]</scope>
    <source>
        <strain evidence="3 4">18</strain>
    </source>
</reference>
<gene>
    <name evidence="3" type="ORF">FAB82_18040</name>
</gene>
<reference evidence="4" key="1">
    <citation type="submission" date="2019-04" db="EMBL/GenBank/DDBJ databases">
        <title>Nocardioides xinjiangensis sp. nov.</title>
        <authorList>
            <person name="Liu S."/>
        </authorList>
    </citation>
    <scope>NUCLEOTIDE SEQUENCE [LARGE SCALE GENOMIC DNA]</scope>
    <source>
        <strain evidence="4">18</strain>
    </source>
</reference>
<comment type="caution">
    <text evidence="3">The sequence shown here is derived from an EMBL/GenBank/DDBJ whole genome shotgun (WGS) entry which is preliminary data.</text>
</comment>
<protein>
    <submittedName>
        <fullName evidence="3">Uncharacterized protein</fullName>
    </submittedName>
</protein>
<dbReference type="AlphaFoldDB" id="A0A4S8Q5S8"/>
<keyword evidence="2" id="KW-0472">Membrane</keyword>
<feature type="region of interest" description="Disordered" evidence="1">
    <location>
        <begin position="165"/>
        <end position="186"/>
    </location>
</feature>
<dbReference type="RefSeq" id="WP_136535926.1">
    <property type="nucleotide sequence ID" value="NZ_STGY01000066.1"/>
</dbReference>